<sequence length="120" mass="12645">MAKILAHCTHGKDDPERAMLPFIVTNVAASAGQEAVVLLTIEGVWLATKGYADGVEKPGFPPLRDTLNSLLQNGGQVWACGTCTKPRGITEADLIEGAKIVTAAYVVEYLAQGGVSTLDF</sequence>
<evidence type="ECO:0000313" key="2">
    <source>
        <dbReference type="Proteomes" id="UP000265715"/>
    </source>
</evidence>
<proteinExistence type="predicted"/>
<dbReference type="Pfam" id="PF02635">
    <property type="entry name" value="DsrE"/>
    <property type="match status" value="1"/>
</dbReference>
<evidence type="ECO:0000313" key="1">
    <source>
        <dbReference type="EMBL" id="RIH81443.1"/>
    </source>
</evidence>
<dbReference type="EMBL" id="QXDL01000173">
    <property type="protein sequence ID" value="RIH81443.1"/>
    <property type="molecule type" value="Genomic_DNA"/>
</dbReference>
<gene>
    <name evidence="1" type="ORF">Mterra_03151</name>
</gene>
<dbReference type="InterPro" id="IPR003787">
    <property type="entry name" value="Sulphur_relay_DsrE/F-like"/>
</dbReference>
<keyword evidence="2" id="KW-1185">Reference proteome</keyword>
<dbReference type="SUPFAM" id="SSF75169">
    <property type="entry name" value="DsrEFH-like"/>
    <property type="match status" value="1"/>
</dbReference>
<dbReference type="Gene3D" id="3.40.1260.10">
    <property type="entry name" value="DsrEFH-like"/>
    <property type="match status" value="1"/>
</dbReference>
<name>A0A399ED25_9DEIN</name>
<dbReference type="InterPro" id="IPR027396">
    <property type="entry name" value="DsrEFH-like"/>
</dbReference>
<accession>A0A399ED25</accession>
<reference evidence="1 2" key="1">
    <citation type="submission" date="2018-08" db="EMBL/GenBank/DDBJ databases">
        <title>Meiothermus terrae DSM 26712 genome sequencing project.</title>
        <authorList>
            <person name="Da Costa M.S."/>
            <person name="Albuquerque L."/>
            <person name="Raposo P."/>
            <person name="Froufe H.J.C."/>
            <person name="Barroso C.S."/>
            <person name="Egas C."/>
        </authorList>
    </citation>
    <scope>NUCLEOTIDE SEQUENCE [LARGE SCALE GENOMIC DNA]</scope>
    <source>
        <strain evidence="1 2">DSM 26712</strain>
    </source>
</reference>
<dbReference type="RefSeq" id="WP_218022951.1">
    <property type="nucleotide sequence ID" value="NZ_QXDL01000173.1"/>
</dbReference>
<comment type="caution">
    <text evidence="1">The sequence shown here is derived from an EMBL/GenBank/DDBJ whole genome shotgun (WGS) entry which is preliminary data.</text>
</comment>
<organism evidence="1 2">
    <name type="scientific">Calidithermus terrae</name>
    <dbReference type="NCBI Taxonomy" id="1408545"/>
    <lineage>
        <taxon>Bacteria</taxon>
        <taxon>Thermotogati</taxon>
        <taxon>Deinococcota</taxon>
        <taxon>Deinococci</taxon>
        <taxon>Thermales</taxon>
        <taxon>Thermaceae</taxon>
        <taxon>Calidithermus</taxon>
    </lineage>
</organism>
<dbReference type="Proteomes" id="UP000265715">
    <property type="component" value="Unassembled WGS sequence"/>
</dbReference>
<dbReference type="AlphaFoldDB" id="A0A399ED25"/>
<protein>
    <submittedName>
        <fullName evidence="1">DsrE/DsrF-like family protein</fullName>
    </submittedName>
</protein>